<organism evidence="1 2">
    <name type="scientific">Thraustotheca clavata</name>
    <dbReference type="NCBI Taxonomy" id="74557"/>
    <lineage>
        <taxon>Eukaryota</taxon>
        <taxon>Sar</taxon>
        <taxon>Stramenopiles</taxon>
        <taxon>Oomycota</taxon>
        <taxon>Saprolegniomycetes</taxon>
        <taxon>Saprolegniales</taxon>
        <taxon>Achlyaceae</taxon>
        <taxon>Thraustotheca</taxon>
    </lineage>
</organism>
<accession>A0A1V9YTA3</accession>
<name>A0A1V9YTA3_9STRA</name>
<gene>
    <name evidence="1" type="ORF">THRCLA_10092</name>
</gene>
<protein>
    <submittedName>
        <fullName evidence="1">Uncharacterized protein</fullName>
    </submittedName>
</protein>
<comment type="caution">
    <text evidence="1">The sequence shown here is derived from an EMBL/GenBank/DDBJ whole genome shotgun (WGS) entry which is preliminary data.</text>
</comment>
<evidence type="ECO:0000313" key="1">
    <source>
        <dbReference type="EMBL" id="OQR88803.1"/>
    </source>
</evidence>
<evidence type="ECO:0000313" key="2">
    <source>
        <dbReference type="Proteomes" id="UP000243217"/>
    </source>
</evidence>
<dbReference type="Proteomes" id="UP000243217">
    <property type="component" value="Unassembled WGS sequence"/>
</dbReference>
<dbReference type="AlphaFoldDB" id="A0A1V9YTA3"/>
<proteinExistence type="predicted"/>
<dbReference type="EMBL" id="JNBS01003003">
    <property type="protein sequence ID" value="OQR88803.1"/>
    <property type="molecule type" value="Genomic_DNA"/>
</dbReference>
<dbReference type="PANTHER" id="PTHR19446">
    <property type="entry name" value="REVERSE TRANSCRIPTASES"/>
    <property type="match status" value="1"/>
</dbReference>
<keyword evidence="2" id="KW-1185">Reference proteome</keyword>
<sequence>MNPKKSPGPDGWTAGFFQLDPVVFSEILLLVFNYQLTHHGQLLPKQRESAIALLFKAGDRGNPGSYRPIALMPVEAKVLSRALAYRLASYSPQLIRPTQAGFPLGAMLREKTHLGIALPHGETITSLFFADDSTLLSNSLQDAVEQMEIVERFCEVSGAKLNQSKCMTLVLNNHLDPNDIEAEGLLNILASGQPVKYLGILFGHMLPTEFQVKHLNDKFLECFQHWGCRARTLQGRKLLVNTVMLSLLWHVTTVLPIPEPAGQGWQSKLNKFVLGRKTGPRPSSASDLAIRSCTSTGSATCVGQDPGTATSATTTPYGVDVDYFTTVAAPCSTSIRRTLAKLYRDTHPFDFLLYHPNTSSKWLCLWELHTLWRDIWAQWAAIPMKERMPMVPNLSTAMAMPYDAMRNHNNAGADILPHPFVAMVKDNVQPFQRWPRRLIIDLACHAPSVVVQHPMASTQRSTDADLKRYVRLVRRTCRKPPSLQADVWLRLLYNMLPVNSRFYYLQVAQPTAVCCAYGCGAVEAQLHAFHQCSHINHVWQFHARAWQCYGVNFEWSTVSNLDNFGVNHRGVELKSAIFLVWSPLTATVLHKIWTQHNAIQYNNKAPLPETTWYELTFLGWTTLVRRWLRLQDADSTDRQPVLDVLEMLSSQPHYRALWAKYPRCLSLQPPSLAL</sequence>
<dbReference type="STRING" id="74557.A0A1V9YTA3"/>
<dbReference type="OrthoDB" id="78757at2759"/>
<reference evidence="1 2" key="1">
    <citation type="journal article" date="2014" name="Genome Biol. Evol.">
        <title>The secreted proteins of Achlya hypogyna and Thraustotheca clavata identify the ancestral oomycete secretome and reveal gene acquisitions by horizontal gene transfer.</title>
        <authorList>
            <person name="Misner I."/>
            <person name="Blouin N."/>
            <person name="Leonard G."/>
            <person name="Richards T.A."/>
            <person name="Lane C.E."/>
        </authorList>
    </citation>
    <scope>NUCLEOTIDE SEQUENCE [LARGE SCALE GENOMIC DNA]</scope>
    <source>
        <strain evidence="1 2">ATCC 34112</strain>
    </source>
</reference>